<dbReference type="EnsemblMetazoa" id="SMAR006611-RA">
    <property type="protein sequence ID" value="SMAR006611-PA"/>
    <property type="gene ID" value="SMAR006611"/>
</dbReference>
<reference evidence="1" key="2">
    <citation type="submission" date="2015-02" db="UniProtKB">
        <authorList>
            <consortium name="EnsemblMetazoa"/>
        </authorList>
    </citation>
    <scope>IDENTIFICATION</scope>
</reference>
<dbReference type="Proteomes" id="UP000014500">
    <property type="component" value="Unassembled WGS sequence"/>
</dbReference>
<keyword evidence="2" id="KW-1185">Reference proteome</keyword>
<proteinExistence type="predicted"/>
<name>T1IZD7_STRMM</name>
<dbReference type="PhylomeDB" id="T1IZD7"/>
<evidence type="ECO:0008006" key="3">
    <source>
        <dbReference type="Google" id="ProtNLM"/>
    </source>
</evidence>
<dbReference type="EMBL" id="JH431713">
    <property type="status" value="NOT_ANNOTATED_CDS"/>
    <property type="molecule type" value="Genomic_DNA"/>
</dbReference>
<protein>
    <recommendedName>
        <fullName evidence="3">Reverse transcriptase domain-containing protein</fullName>
    </recommendedName>
</protein>
<organism evidence="1 2">
    <name type="scientific">Strigamia maritima</name>
    <name type="common">European centipede</name>
    <name type="synonym">Geophilus maritimus</name>
    <dbReference type="NCBI Taxonomy" id="126957"/>
    <lineage>
        <taxon>Eukaryota</taxon>
        <taxon>Metazoa</taxon>
        <taxon>Ecdysozoa</taxon>
        <taxon>Arthropoda</taxon>
        <taxon>Myriapoda</taxon>
        <taxon>Chilopoda</taxon>
        <taxon>Pleurostigmophora</taxon>
        <taxon>Geophilomorpha</taxon>
        <taxon>Linotaeniidae</taxon>
        <taxon>Strigamia</taxon>
    </lineage>
</organism>
<dbReference type="OMA" id="QMPEERW"/>
<evidence type="ECO:0000313" key="2">
    <source>
        <dbReference type="Proteomes" id="UP000014500"/>
    </source>
</evidence>
<dbReference type="STRING" id="126957.T1IZD7"/>
<accession>T1IZD7</accession>
<dbReference type="HOGENOM" id="CLU_1279096_0_0_1"/>
<evidence type="ECO:0000313" key="1">
    <source>
        <dbReference type="EnsemblMetazoa" id="SMAR006611-PA"/>
    </source>
</evidence>
<dbReference type="AlphaFoldDB" id="T1IZD7"/>
<reference evidence="2" key="1">
    <citation type="submission" date="2011-05" db="EMBL/GenBank/DDBJ databases">
        <authorList>
            <person name="Richards S.R."/>
            <person name="Qu J."/>
            <person name="Jiang H."/>
            <person name="Jhangiani S.N."/>
            <person name="Agravi P."/>
            <person name="Goodspeed R."/>
            <person name="Gross S."/>
            <person name="Mandapat C."/>
            <person name="Jackson L."/>
            <person name="Mathew T."/>
            <person name="Pu L."/>
            <person name="Thornton R."/>
            <person name="Saada N."/>
            <person name="Wilczek-Boney K.B."/>
            <person name="Lee S."/>
            <person name="Kovar C."/>
            <person name="Wu Y."/>
            <person name="Scherer S.E."/>
            <person name="Worley K.C."/>
            <person name="Muzny D.M."/>
            <person name="Gibbs R."/>
        </authorList>
    </citation>
    <scope>NUCLEOTIDE SEQUENCE</scope>
    <source>
        <strain evidence="2">Brora</strain>
    </source>
</reference>
<sequence length="216" mass="24747">MINSLEGYVADSRLIVNVGGKPGKSEKWWLGGDVIEVVKKFKYLGYTFTPKNSPMAHLRDRTAKAQKIVRCVWGIIKRSGMSQFSKMKQLFESLMSSMAGYGVELWGLKEQIIVERVQNRFFKIIADLDINTPNYIWRLEMGRPRMQMRTIKSVFKYILGVMQMPEERWLRHCLDALCAGDCGGKWWTDLQSVMGRSGSMEALPLLKARGSVEQVD</sequence>